<dbReference type="Gene3D" id="3.30.70.1120">
    <property type="entry name" value="TT1725-like"/>
    <property type="match status" value="1"/>
</dbReference>
<evidence type="ECO:0000313" key="1">
    <source>
        <dbReference type="EMBL" id="SNY30063.1"/>
    </source>
</evidence>
<dbReference type="RefSeq" id="WP_097017964.1">
    <property type="nucleotide sequence ID" value="NZ_OBDZ01000013.1"/>
</dbReference>
<sequence length="94" mass="10890">MVVGLCTIELRIPMSHSLKNKRGVLKSLINRIKNRFNVSIAEVAHHDDWKLATVGIVTISNNTIYVQQLLNKVIEYIEDNYLDVQLFNYTIEFL</sequence>
<evidence type="ECO:0008006" key="3">
    <source>
        <dbReference type="Google" id="ProtNLM"/>
    </source>
</evidence>
<dbReference type="AlphaFoldDB" id="A0A285H3B2"/>
<name>A0A285H3B2_9FIRM</name>
<dbReference type="OrthoDB" id="9809023at2"/>
<evidence type="ECO:0000313" key="2">
    <source>
        <dbReference type="Proteomes" id="UP000219573"/>
    </source>
</evidence>
<protein>
    <recommendedName>
        <fullName evidence="3">DUF503 domain-containing protein</fullName>
    </recommendedName>
</protein>
<dbReference type="SUPFAM" id="SSF103007">
    <property type="entry name" value="Hypothetical protein TT1725"/>
    <property type="match status" value="1"/>
</dbReference>
<dbReference type="InterPro" id="IPR007546">
    <property type="entry name" value="DUF503"/>
</dbReference>
<dbReference type="STRING" id="1413210.U472_07855"/>
<keyword evidence="2" id="KW-1185">Reference proteome</keyword>
<dbReference type="PANTHER" id="PTHR36441:SF1">
    <property type="entry name" value="DUF503 DOMAIN-CONTAINING PROTEIN"/>
    <property type="match status" value="1"/>
</dbReference>
<reference evidence="2" key="1">
    <citation type="submission" date="2017-09" db="EMBL/GenBank/DDBJ databases">
        <authorList>
            <person name="Varghese N."/>
            <person name="Submissions S."/>
        </authorList>
    </citation>
    <scope>NUCLEOTIDE SEQUENCE [LARGE SCALE GENOMIC DNA]</scope>
    <source>
        <strain evidence="2">MSL47</strain>
    </source>
</reference>
<dbReference type="InterPro" id="IPR036746">
    <property type="entry name" value="TT1725-like_sf"/>
</dbReference>
<dbReference type="EMBL" id="OBDZ01000013">
    <property type="protein sequence ID" value="SNY30063.1"/>
    <property type="molecule type" value="Genomic_DNA"/>
</dbReference>
<proteinExistence type="predicted"/>
<dbReference type="Pfam" id="PF04456">
    <property type="entry name" value="DUF503"/>
    <property type="match status" value="1"/>
</dbReference>
<accession>A0A285H3B2</accession>
<organism evidence="1 2">
    <name type="scientific">Orenia metallireducens</name>
    <dbReference type="NCBI Taxonomy" id="1413210"/>
    <lineage>
        <taxon>Bacteria</taxon>
        <taxon>Bacillati</taxon>
        <taxon>Bacillota</taxon>
        <taxon>Clostridia</taxon>
        <taxon>Halanaerobiales</taxon>
        <taxon>Halobacteroidaceae</taxon>
        <taxon>Orenia</taxon>
    </lineage>
</organism>
<gene>
    <name evidence="1" type="ORF">SAMN06265827_11354</name>
</gene>
<dbReference type="PANTHER" id="PTHR36441">
    <property type="entry name" value="HYPOTHETICAL CYTOSOLIC PROTEIN"/>
    <property type="match status" value="1"/>
</dbReference>
<dbReference type="Proteomes" id="UP000219573">
    <property type="component" value="Unassembled WGS sequence"/>
</dbReference>